<feature type="transmembrane region" description="Helical" evidence="13">
    <location>
        <begin position="146"/>
        <end position="165"/>
    </location>
</feature>
<keyword evidence="3" id="KW-0874">Quinone</keyword>
<reference evidence="14" key="1">
    <citation type="journal article" date="2019" name="Toxins">
        <title>Detection of Abrin-Like and Prepropulchellin-Like Toxin Genes and Transcripts Using Whole Genome Sequencing and Full-Length Transcript Sequencing of Abrus precatorius.</title>
        <authorList>
            <person name="Hovde B.T."/>
            <person name="Daligault H.E."/>
            <person name="Hanschen E.R."/>
            <person name="Kunde Y.A."/>
            <person name="Johnson M.B."/>
            <person name="Starkenburg S.R."/>
            <person name="Johnson S.L."/>
        </authorList>
    </citation>
    <scope>NUCLEOTIDE SEQUENCE [LARGE SCALE GENOMIC DNA]</scope>
</reference>
<reference evidence="15" key="2">
    <citation type="submission" date="2025-08" db="UniProtKB">
        <authorList>
            <consortium name="RefSeq"/>
        </authorList>
    </citation>
    <scope>IDENTIFICATION</scope>
    <source>
        <tissue evidence="15">Young leaves</tissue>
    </source>
</reference>
<evidence type="ECO:0000256" key="1">
    <source>
        <dbReference type="ARBA" id="ARBA00004141"/>
    </source>
</evidence>
<dbReference type="RefSeq" id="XP_027341771.1">
    <property type="nucleotide sequence ID" value="XM_027485970.1"/>
</dbReference>
<evidence type="ECO:0000256" key="11">
    <source>
        <dbReference type="ARBA" id="ARBA00047726"/>
    </source>
</evidence>
<dbReference type="PANTHER" id="PTHR36727">
    <property type="entry name" value="NAD(P)H-QUINONE OXIDOREDUCTASE SUBUNIT L, CHLOROPLASTIC"/>
    <property type="match status" value="1"/>
</dbReference>
<comment type="catalytic activity">
    <reaction evidence="12">
        <text>a plastoquinone + NADH + (n+1) H(+)(in) = a plastoquinol + NAD(+) + n H(+)(out)</text>
        <dbReference type="Rhea" id="RHEA:42608"/>
        <dbReference type="Rhea" id="RHEA-COMP:9561"/>
        <dbReference type="Rhea" id="RHEA-COMP:9562"/>
        <dbReference type="ChEBI" id="CHEBI:15378"/>
        <dbReference type="ChEBI" id="CHEBI:17757"/>
        <dbReference type="ChEBI" id="CHEBI:57540"/>
        <dbReference type="ChEBI" id="CHEBI:57945"/>
        <dbReference type="ChEBI" id="CHEBI:62192"/>
    </reaction>
</comment>
<evidence type="ECO:0000256" key="7">
    <source>
        <dbReference type="ARBA" id="ARBA00022989"/>
    </source>
</evidence>
<comment type="subcellular location">
    <subcellularLocation>
        <location evidence="1">Membrane</location>
        <topology evidence="1">Multi-pass membrane protein</topology>
    </subcellularLocation>
</comment>
<evidence type="ECO:0000313" key="15">
    <source>
        <dbReference type="RefSeq" id="XP_027341771.1"/>
    </source>
</evidence>
<dbReference type="GO" id="GO:0016020">
    <property type="term" value="C:membrane"/>
    <property type="evidence" value="ECO:0007669"/>
    <property type="project" value="UniProtKB-SubCell"/>
</dbReference>
<evidence type="ECO:0000313" key="14">
    <source>
        <dbReference type="Proteomes" id="UP000694853"/>
    </source>
</evidence>
<evidence type="ECO:0000256" key="9">
    <source>
        <dbReference type="ARBA" id="ARBA00023078"/>
    </source>
</evidence>
<evidence type="ECO:0000256" key="2">
    <source>
        <dbReference type="ARBA" id="ARBA00022692"/>
    </source>
</evidence>
<gene>
    <name evidence="15" type="primary">LOC113854765</name>
</gene>
<keyword evidence="2 13" id="KW-0812">Transmembrane</keyword>
<accession>A0A8B8KDF1</accession>
<protein>
    <submittedName>
        <fullName evidence="15">NAD(P)H-quinone oxidoreductase subunit L, chloroplastic</fullName>
    </submittedName>
</protein>
<dbReference type="AlphaFoldDB" id="A0A8B8KDF1"/>
<keyword evidence="8" id="KW-0520">NAD</keyword>
<comment type="catalytic activity">
    <reaction evidence="11">
        <text>a plastoquinone + NADPH + (n+1) H(+)(in) = a plastoquinol + NADP(+) + n H(+)(out)</text>
        <dbReference type="Rhea" id="RHEA:42612"/>
        <dbReference type="Rhea" id="RHEA-COMP:9561"/>
        <dbReference type="Rhea" id="RHEA-COMP:9562"/>
        <dbReference type="ChEBI" id="CHEBI:15378"/>
        <dbReference type="ChEBI" id="CHEBI:17757"/>
        <dbReference type="ChEBI" id="CHEBI:57783"/>
        <dbReference type="ChEBI" id="CHEBI:58349"/>
        <dbReference type="ChEBI" id="CHEBI:62192"/>
    </reaction>
</comment>
<keyword evidence="10 13" id="KW-0472">Membrane</keyword>
<evidence type="ECO:0000256" key="8">
    <source>
        <dbReference type="ARBA" id="ARBA00023027"/>
    </source>
</evidence>
<dbReference type="GO" id="GO:0048038">
    <property type="term" value="F:quinone binding"/>
    <property type="evidence" value="ECO:0007669"/>
    <property type="project" value="UniProtKB-KW"/>
</dbReference>
<dbReference type="Pfam" id="PF10716">
    <property type="entry name" value="NdhL"/>
    <property type="match status" value="1"/>
</dbReference>
<keyword evidence="14" id="KW-1185">Reference proteome</keyword>
<dbReference type="GeneID" id="113854765"/>
<feature type="transmembrane region" description="Helical" evidence="13">
    <location>
        <begin position="111"/>
        <end position="134"/>
    </location>
</feature>
<dbReference type="PANTHER" id="PTHR36727:SF2">
    <property type="entry name" value="NAD(P)H-QUINONE OXIDOREDUCTASE SUBUNIT L, CHLOROPLASTIC"/>
    <property type="match status" value="1"/>
</dbReference>
<evidence type="ECO:0000256" key="4">
    <source>
        <dbReference type="ARBA" id="ARBA00022857"/>
    </source>
</evidence>
<keyword evidence="5" id="KW-0618">Plastoquinone</keyword>
<dbReference type="GO" id="GO:0016655">
    <property type="term" value="F:oxidoreductase activity, acting on NAD(P)H, quinone or similar compound as acceptor"/>
    <property type="evidence" value="ECO:0007669"/>
    <property type="project" value="InterPro"/>
</dbReference>
<evidence type="ECO:0000256" key="13">
    <source>
        <dbReference type="SAM" id="Phobius"/>
    </source>
</evidence>
<dbReference type="InterPro" id="IPR019654">
    <property type="entry name" value="NADH-quinone_OxRdatse_su_L"/>
</dbReference>
<proteinExistence type="predicted"/>
<keyword evidence="6" id="KW-1278">Translocase</keyword>
<dbReference type="KEGG" id="aprc:113854765"/>
<keyword evidence="9" id="KW-0793">Thylakoid</keyword>
<sequence>MKRIRNQTERAYTKMSYSFSLHVPKALPPLPTSARGASSLFIASEHKSNHNNTNPCRSLHRITCSSQKPNDYDSLKKPSLALHIGALLALAEQPVLAVTGENNQPELTWVLTQWGIVLFIYFIVVPPIIMYWLWKRWYRRKLLEMYLQFMCVFIFFPGVLLWAPFLNYRKFPRDPSLKYPWSTPEDPSKIRNAYSKYPFAEPEDYDYP</sequence>
<evidence type="ECO:0000256" key="10">
    <source>
        <dbReference type="ARBA" id="ARBA00023136"/>
    </source>
</evidence>
<name>A0A8B8KDF1_ABRPR</name>
<feature type="transmembrane region" description="Helical" evidence="13">
    <location>
        <begin position="80"/>
        <end position="99"/>
    </location>
</feature>
<evidence type="ECO:0000256" key="3">
    <source>
        <dbReference type="ARBA" id="ARBA00022719"/>
    </source>
</evidence>
<evidence type="ECO:0000256" key="5">
    <source>
        <dbReference type="ARBA" id="ARBA00022957"/>
    </source>
</evidence>
<evidence type="ECO:0000256" key="6">
    <source>
        <dbReference type="ARBA" id="ARBA00022967"/>
    </source>
</evidence>
<keyword evidence="4" id="KW-0521">NADP</keyword>
<evidence type="ECO:0000256" key="12">
    <source>
        <dbReference type="ARBA" id="ARBA00048026"/>
    </source>
</evidence>
<keyword evidence="7 13" id="KW-1133">Transmembrane helix</keyword>
<organism evidence="14 15">
    <name type="scientific">Abrus precatorius</name>
    <name type="common">Indian licorice</name>
    <name type="synonym">Glycine abrus</name>
    <dbReference type="NCBI Taxonomy" id="3816"/>
    <lineage>
        <taxon>Eukaryota</taxon>
        <taxon>Viridiplantae</taxon>
        <taxon>Streptophyta</taxon>
        <taxon>Embryophyta</taxon>
        <taxon>Tracheophyta</taxon>
        <taxon>Spermatophyta</taxon>
        <taxon>Magnoliopsida</taxon>
        <taxon>eudicotyledons</taxon>
        <taxon>Gunneridae</taxon>
        <taxon>Pentapetalae</taxon>
        <taxon>rosids</taxon>
        <taxon>fabids</taxon>
        <taxon>Fabales</taxon>
        <taxon>Fabaceae</taxon>
        <taxon>Papilionoideae</taxon>
        <taxon>50 kb inversion clade</taxon>
        <taxon>NPAAA clade</taxon>
        <taxon>indigoferoid/millettioid clade</taxon>
        <taxon>Abreae</taxon>
        <taxon>Abrus</taxon>
    </lineage>
</organism>
<dbReference type="Proteomes" id="UP000694853">
    <property type="component" value="Unplaced"/>
</dbReference>